<sequence>MTEKQTIRQITPNKVEASADARIIDVREPNETAAGHIPGADLIPLGELLTRLDELNKDTEYTMVCRSGSRSGLAAEWLQERGYRVKNMQGGMLEWSGKTK</sequence>
<dbReference type="Pfam" id="PF00581">
    <property type="entry name" value="Rhodanese"/>
    <property type="match status" value="1"/>
</dbReference>
<dbReference type="SMART" id="SM00450">
    <property type="entry name" value="RHOD"/>
    <property type="match status" value="1"/>
</dbReference>
<dbReference type="OrthoDB" id="9800872at2"/>
<gene>
    <name evidence="2" type="ORF">ATL39_2867</name>
</gene>
<reference evidence="2 3" key="1">
    <citation type="submission" date="2018-09" db="EMBL/GenBank/DDBJ databases">
        <title>Genomic Encyclopedia of Archaeal and Bacterial Type Strains, Phase II (KMG-II): from individual species to whole genera.</title>
        <authorList>
            <person name="Goeker M."/>
        </authorList>
    </citation>
    <scope>NUCLEOTIDE SEQUENCE [LARGE SCALE GENOMIC DNA]</scope>
    <source>
        <strain evidence="2 3">DSM 17008</strain>
    </source>
</reference>
<dbReference type="PANTHER" id="PTHR43031:SF1">
    <property type="entry name" value="PYRIDINE NUCLEOTIDE-DISULPHIDE OXIDOREDUCTASE"/>
    <property type="match status" value="1"/>
</dbReference>
<dbReference type="AlphaFoldDB" id="A0A419UWD9"/>
<dbReference type="GO" id="GO:0016740">
    <property type="term" value="F:transferase activity"/>
    <property type="evidence" value="ECO:0007669"/>
    <property type="project" value="UniProtKB-KW"/>
</dbReference>
<protein>
    <submittedName>
        <fullName evidence="2">Rhodanese-related sulfurtransferase</fullName>
    </submittedName>
</protein>
<dbReference type="SUPFAM" id="SSF52821">
    <property type="entry name" value="Rhodanese/Cell cycle control phosphatase"/>
    <property type="match status" value="1"/>
</dbReference>
<accession>A0A419UWD9</accession>
<dbReference type="Proteomes" id="UP000285120">
    <property type="component" value="Unassembled WGS sequence"/>
</dbReference>
<keyword evidence="2" id="KW-0808">Transferase</keyword>
<keyword evidence="3" id="KW-1185">Reference proteome</keyword>
<dbReference type="InterPro" id="IPR001763">
    <property type="entry name" value="Rhodanese-like_dom"/>
</dbReference>
<proteinExistence type="predicted"/>
<dbReference type="RefSeq" id="WP_120194022.1">
    <property type="nucleotide sequence ID" value="NZ_RAPK01000011.1"/>
</dbReference>
<comment type="caution">
    <text evidence="2">The sequence shown here is derived from an EMBL/GenBank/DDBJ whole genome shotgun (WGS) entry which is preliminary data.</text>
</comment>
<name>A0A419UWD9_9BACL</name>
<evidence type="ECO:0000313" key="3">
    <source>
        <dbReference type="Proteomes" id="UP000285120"/>
    </source>
</evidence>
<dbReference type="PROSITE" id="PS50206">
    <property type="entry name" value="RHODANESE_3"/>
    <property type="match status" value="1"/>
</dbReference>
<dbReference type="CDD" id="cd00158">
    <property type="entry name" value="RHOD"/>
    <property type="match status" value="1"/>
</dbReference>
<dbReference type="InterPro" id="IPR036873">
    <property type="entry name" value="Rhodanese-like_dom_sf"/>
</dbReference>
<dbReference type="InterPro" id="IPR050229">
    <property type="entry name" value="GlpE_sulfurtransferase"/>
</dbReference>
<dbReference type="EMBL" id="RAPK01000011">
    <property type="protein sequence ID" value="RKD69449.1"/>
    <property type="molecule type" value="Genomic_DNA"/>
</dbReference>
<dbReference type="PANTHER" id="PTHR43031">
    <property type="entry name" value="FAD-DEPENDENT OXIDOREDUCTASE"/>
    <property type="match status" value="1"/>
</dbReference>
<evidence type="ECO:0000313" key="2">
    <source>
        <dbReference type="EMBL" id="RKD69449.1"/>
    </source>
</evidence>
<organism evidence="2 3">
    <name type="scientific">Sinobaca qinghaiensis</name>
    <dbReference type="NCBI Taxonomy" id="342944"/>
    <lineage>
        <taxon>Bacteria</taxon>
        <taxon>Bacillati</taxon>
        <taxon>Bacillota</taxon>
        <taxon>Bacilli</taxon>
        <taxon>Bacillales</taxon>
        <taxon>Sporolactobacillaceae</taxon>
        <taxon>Sinobaca</taxon>
    </lineage>
</organism>
<dbReference type="Gene3D" id="3.40.250.10">
    <property type="entry name" value="Rhodanese-like domain"/>
    <property type="match status" value="1"/>
</dbReference>
<evidence type="ECO:0000259" key="1">
    <source>
        <dbReference type="PROSITE" id="PS50206"/>
    </source>
</evidence>
<feature type="domain" description="Rhodanese" evidence="1">
    <location>
        <begin position="17"/>
        <end position="100"/>
    </location>
</feature>